<evidence type="ECO:0000256" key="1">
    <source>
        <dbReference type="SAM" id="MobiDB-lite"/>
    </source>
</evidence>
<dbReference type="AlphaFoldDB" id="A0A4V6ARV1"/>
<proteinExistence type="predicted"/>
<feature type="compositionally biased region" description="Basic and acidic residues" evidence="1">
    <location>
        <begin position="1"/>
        <end position="29"/>
    </location>
</feature>
<reference evidence="2 3" key="1">
    <citation type="submission" date="2019-01" db="EMBL/GenBank/DDBJ databases">
        <title>Genome Assembly of Collichthys lucidus.</title>
        <authorList>
            <person name="Cai M."/>
            <person name="Xiao S."/>
        </authorList>
    </citation>
    <scope>NUCLEOTIDE SEQUENCE [LARGE SCALE GENOMIC DNA]</scope>
    <source>
        <strain evidence="2">JT15FE1705JMU</strain>
        <tissue evidence="2">Muscle</tissue>
    </source>
</reference>
<gene>
    <name evidence="2" type="ORF">D9C73_019460</name>
</gene>
<dbReference type="Proteomes" id="UP000298787">
    <property type="component" value="Chromosome 17"/>
</dbReference>
<evidence type="ECO:0000313" key="2">
    <source>
        <dbReference type="EMBL" id="TKS85882.1"/>
    </source>
</evidence>
<name>A0A4V6ARV1_COLLU</name>
<sequence>MRKGDSVEEGERLKGSKEAREEASDDRNLCNRSPGWISQSNLSSVWTDEVMQLPWTRCNLNKLYMKAGITPFPAFPFSGLEVEEVHETLQQKKQGEGDTSLGLFADTWSRFIW</sequence>
<dbReference type="EMBL" id="CM014094">
    <property type="protein sequence ID" value="TKS85882.1"/>
    <property type="molecule type" value="Genomic_DNA"/>
</dbReference>
<keyword evidence="3" id="KW-1185">Reference proteome</keyword>
<evidence type="ECO:0000313" key="3">
    <source>
        <dbReference type="Proteomes" id="UP000298787"/>
    </source>
</evidence>
<feature type="region of interest" description="Disordered" evidence="1">
    <location>
        <begin position="1"/>
        <end position="30"/>
    </location>
</feature>
<protein>
    <submittedName>
        <fullName evidence="2">Uncharacterized protein</fullName>
    </submittedName>
</protein>
<organism evidence="2 3">
    <name type="scientific">Collichthys lucidus</name>
    <name type="common">Big head croaker</name>
    <name type="synonym">Sciaena lucida</name>
    <dbReference type="NCBI Taxonomy" id="240159"/>
    <lineage>
        <taxon>Eukaryota</taxon>
        <taxon>Metazoa</taxon>
        <taxon>Chordata</taxon>
        <taxon>Craniata</taxon>
        <taxon>Vertebrata</taxon>
        <taxon>Euteleostomi</taxon>
        <taxon>Actinopterygii</taxon>
        <taxon>Neopterygii</taxon>
        <taxon>Teleostei</taxon>
        <taxon>Neoteleostei</taxon>
        <taxon>Acanthomorphata</taxon>
        <taxon>Eupercaria</taxon>
        <taxon>Sciaenidae</taxon>
        <taxon>Collichthys</taxon>
    </lineage>
</organism>
<accession>A0A4V6ARV1</accession>